<organism evidence="2 3">
    <name type="scientific">Golovinomyces cichoracearum</name>
    <dbReference type="NCBI Taxonomy" id="62708"/>
    <lineage>
        <taxon>Eukaryota</taxon>
        <taxon>Fungi</taxon>
        <taxon>Dikarya</taxon>
        <taxon>Ascomycota</taxon>
        <taxon>Pezizomycotina</taxon>
        <taxon>Leotiomycetes</taxon>
        <taxon>Erysiphales</taxon>
        <taxon>Erysiphaceae</taxon>
        <taxon>Golovinomyces</taxon>
    </lineage>
</organism>
<evidence type="ECO:0000313" key="2">
    <source>
        <dbReference type="EMBL" id="RKF55448.1"/>
    </source>
</evidence>
<evidence type="ECO:0008006" key="4">
    <source>
        <dbReference type="Google" id="ProtNLM"/>
    </source>
</evidence>
<comment type="caution">
    <text evidence="2">The sequence shown here is derived from an EMBL/GenBank/DDBJ whole genome shotgun (WGS) entry which is preliminary data.</text>
</comment>
<accession>A0A420HDF2</accession>
<dbReference type="GO" id="GO:0006574">
    <property type="term" value="P:L-valine catabolic process"/>
    <property type="evidence" value="ECO:0007669"/>
    <property type="project" value="TreeGrafter"/>
</dbReference>
<keyword evidence="3" id="KW-1185">Reference proteome</keyword>
<dbReference type="PANTHER" id="PTHR43866:SF3">
    <property type="entry name" value="METHYLMALONATE-SEMIALDEHYDE DEHYDROGENASE [ACYLATING], MITOCHONDRIAL"/>
    <property type="match status" value="1"/>
</dbReference>
<comment type="similarity">
    <text evidence="1">Belongs to the aldehyde dehydrogenase family.</text>
</comment>
<evidence type="ECO:0000256" key="1">
    <source>
        <dbReference type="ARBA" id="ARBA00009986"/>
    </source>
</evidence>
<dbReference type="GO" id="GO:0006210">
    <property type="term" value="P:thymine catabolic process"/>
    <property type="evidence" value="ECO:0007669"/>
    <property type="project" value="TreeGrafter"/>
</dbReference>
<dbReference type="EMBL" id="MCBQ01020167">
    <property type="protein sequence ID" value="RKF55448.1"/>
    <property type="molecule type" value="Genomic_DNA"/>
</dbReference>
<proteinExistence type="inferred from homology"/>
<reference evidence="2 3" key="1">
    <citation type="journal article" date="2018" name="BMC Genomics">
        <title>Comparative genome analyses reveal sequence features reflecting distinct modes of host-adaptation between dicot and monocot powdery mildew.</title>
        <authorList>
            <person name="Wu Y."/>
            <person name="Ma X."/>
            <person name="Pan Z."/>
            <person name="Kale S.D."/>
            <person name="Song Y."/>
            <person name="King H."/>
            <person name="Zhang Q."/>
            <person name="Presley C."/>
            <person name="Deng X."/>
            <person name="Wei C.I."/>
            <person name="Xiao S."/>
        </authorList>
    </citation>
    <scope>NUCLEOTIDE SEQUENCE [LARGE SCALE GENOMIC DNA]</scope>
    <source>
        <strain evidence="2">UMSG3</strain>
    </source>
</reference>
<dbReference type="InterPro" id="IPR010061">
    <property type="entry name" value="MeMal-semiAld_DH"/>
</dbReference>
<evidence type="ECO:0000313" key="3">
    <source>
        <dbReference type="Proteomes" id="UP000283383"/>
    </source>
</evidence>
<dbReference type="AlphaFoldDB" id="A0A420HDF2"/>
<dbReference type="STRING" id="62708.A0A420HDF2"/>
<name>A0A420HDF2_9PEZI</name>
<dbReference type="PANTHER" id="PTHR43866">
    <property type="entry name" value="MALONATE-SEMIALDEHYDE DEHYDROGENASE"/>
    <property type="match status" value="1"/>
</dbReference>
<dbReference type="GO" id="GO:0004491">
    <property type="term" value="F:methylmalonate-semialdehyde dehydrogenase (acylating, NAD) activity"/>
    <property type="evidence" value="ECO:0007669"/>
    <property type="project" value="InterPro"/>
</dbReference>
<protein>
    <recommendedName>
        <fullName evidence="4">FAR1 domain-containing protein</fullName>
    </recommendedName>
</protein>
<dbReference type="Proteomes" id="UP000283383">
    <property type="component" value="Unassembled WGS sequence"/>
</dbReference>
<gene>
    <name evidence="2" type="ORF">GcM3_201045</name>
</gene>
<sequence length="162" mass="17929">MNSLAPPPALGYRSLEEAKEAVFSHALSEGYALVVLHTRRVGNKKDGAIKALILNCSKGRRTRKEQNPDKKRVRVGTIKATGCLFAASIRLEDELWQVEVDNGEHNHESYVHVSAHPQGRRLTEEQNAGVLTLGRAGVTPGRIITSLRQNDGRLQYSHSRAQ</sequence>